<name>A0A2A6C774_PRIPA</name>
<gene>
    <name evidence="2" type="primary">WBGene00094036</name>
</gene>
<dbReference type="Gene3D" id="3.40.50.720">
    <property type="entry name" value="NAD(P)-binding Rossmann-like Domain"/>
    <property type="match status" value="1"/>
</dbReference>
<dbReference type="GO" id="GO:0005634">
    <property type="term" value="C:nucleus"/>
    <property type="evidence" value="ECO:0000318"/>
    <property type="project" value="GO_Central"/>
</dbReference>
<accession>A0A2A6C774</accession>
<dbReference type="Pfam" id="PF00106">
    <property type="entry name" value="adh_short"/>
    <property type="match status" value="1"/>
</dbReference>
<dbReference type="GO" id="GO:0004722">
    <property type="term" value="F:protein serine/threonine phosphatase activity"/>
    <property type="evidence" value="ECO:0000318"/>
    <property type="project" value="GO_Central"/>
</dbReference>
<reference evidence="2" key="2">
    <citation type="submission" date="2022-06" db="UniProtKB">
        <authorList>
            <consortium name="EnsemblMetazoa"/>
        </authorList>
    </citation>
    <scope>IDENTIFICATION</scope>
    <source>
        <strain evidence="2">PS312</strain>
    </source>
</reference>
<evidence type="ECO:0000313" key="2">
    <source>
        <dbReference type="EnsemblMetazoa" id="PPA04482.1"/>
    </source>
</evidence>
<reference evidence="3" key="1">
    <citation type="journal article" date="2008" name="Nat. Genet.">
        <title>The Pristionchus pacificus genome provides a unique perspective on nematode lifestyle and parasitism.</title>
        <authorList>
            <person name="Dieterich C."/>
            <person name="Clifton S.W."/>
            <person name="Schuster L.N."/>
            <person name="Chinwalla A."/>
            <person name="Delehaunty K."/>
            <person name="Dinkelacker I."/>
            <person name="Fulton L."/>
            <person name="Fulton R."/>
            <person name="Godfrey J."/>
            <person name="Minx P."/>
            <person name="Mitreva M."/>
            <person name="Roeseler W."/>
            <person name="Tian H."/>
            <person name="Witte H."/>
            <person name="Yang S.P."/>
            <person name="Wilson R.K."/>
            <person name="Sommer R.J."/>
        </authorList>
    </citation>
    <scope>NUCLEOTIDE SEQUENCE [LARGE SCALE GENOMIC DNA]</scope>
    <source>
        <strain evidence="3">PS312</strain>
    </source>
</reference>
<dbReference type="PROSITE" id="PS00125">
    <property type="entry name" value="SER_THR_PHOSPHATASE"/>
    <property type="match status" value="2"/>
</dbReference>
<dbReference type="Proteomes" id="UP000005239">
    <property type="component" value="Unassembled WGS sequence"/>
</dbReference>
<dbReference type="GO" id="GO:0005737">
    <property type="term" value="C:cytoplasm"/>
    <property type="evidence" value="ECO:0000318"/>
    <property type="project" value="GO_Central"/>
</dbReference>
<keyword evidence="3" id="KW-1185">Reference proteome</keyword>
<dbReference type="SUPFAM" id="SSF56300">
    <property type="entry name" value="Metallo-dependent phosphatases"/>
    <property type="match status" value="2"/>
</dbReference>
<comment type="catalytic activity">
    <reaction evidence="1">
        <text>O-phospho-L-threonyl-[protein] + H2O = L-threonyl-[protein] + phosphate</text>
        <dbReference type="Rhea" id="RHEA:47004"/>
        <dbReference type="Rhea" id="RHEA-COMP:11060"/>
        <dbReference type="Rhea" id="RHEA-COMP:11605"/>
        <dbReference type="ChEBI" id="CHEBI:15377"/>
        <dbReference type="ChEBI" id="CHEBI:30013"/>
        <dbReference type="ChEBI" id="CHEBI:43474"/>
        <dbReference type="ChEBI" id="CHEBI:61977"/>
        <dbReference type="EC" id="3.1.3.16"/>
    </reaction>
</comment>
<dbReference type="InterPro" id="IPR006186">
    <property type="entry name" value="Ser/Thr-sp_prot-phosphatase"/>
</dbReference>
<evidence type="ECO:0000313" key="3">
    <source>
        <dbReference type="Proteomes" id="UP000005239"/>
    </source>
</evidence>
<dbReference type="PRINTS" id="PR00114">
    <property type="entry name" value="STPHPHTASE"/>
</dbReference>
<dbReference type="InterPro" id="IPR029052">
    <property type="entry name" value="Metallo-depent_PP-like"/>
</dbReference>
<dbReference type="InterPro" id="IPR002347">
    <property type="entry name" value="SDR_fam"/>
</dbReference>
<dbReference type="PANTHER" id="PTHR43157:SF31">
    <property type="entry name" value="PHOSPHATIDYLINOSITOL-GLYCAN BIOSYNTHESIS CLASS F PROTEIN"/>
    <property type="match status" value="1"/>
</dbReference>
<dbReference type="Pfam" id="PF00149">
    <property type="entry name" value="Metallophos"/>
    <property type="match status" value="1"/>
</dbReference>
<dbReference type="InterPro" id="IPR036291">
    <property type="entry name" value="NAD(P)-bd_dom_sf"/>
</dbReference>
<dbReference type="SUPFAM" id="SSF51735">
    <property type="entry name" value="NAD(P)-binding Rossmann-fold domains"/>
    <property type="match status" value="1"/>
</dbReference>
<dbReference type="SMART" id="SM00156">
    <property type="entry name" value="PP2Ac"/>
    <property type="match status" value="1"/>
</dbReference>
<protein>
    <recommendedName>
        <fullName evidence="1">Serine/threonine-protein phosphatase</fullName>
        <ecNumber evidence="1">3.1.3.16</ecNumber>
    </recommendedName>
</protein>
<sequence>MVECFCTTLFYWLLGAAIVFLGLKWLRSFWRGGQFTEAVSAVGKVVVITGANTGIGLETARDLNLRGAKVYLLCRNEQRAKDAIADLVGSGCYAARLIYINCDLSSKANIRTSAAKLTELESAIDILINNGGLCVDAYQRTADGHEMTWGTNHIGTFLLTELLLPLIEKAPEGRIVNVASIGHERSTPIDLATIDAAVDYTTAKAYCRSKLANVLHARELTRRLRARGVTTVTVNSLHPGVVFTDICRDLPLHIKMIASLFIPFYKSPRDGAQTTLYCALSRALKGDCARSRVAPLALDDLSALQLMGNYLSRVTGAARPSERDAAGGTAVEATGVSTTTATGKTAGITDGATDVNNATGKTYSPEMLEAMALDPPFALDFCGLVPDPDGLYEDYVPDPRIKESLLTPEEKTKFSELLDQIFSPDSILGVRYWFDPNDVVEIATKVIPYLESEPMLIEDLPYDITIVGDLHGQLYDLDLVLKAEEKNGKKGWENMKFLFLGDYVDRGRQSLEIVMALFCLKMLYPDQIFLLRGNHEFLSTNSRYGFSLDFMDRYVDEECTGIYFKVNEAFCYLSVAAIIKKPIIDSREDMLIHDIVWSEFAPGLKGSAFNAKRKTSILYGIEELSFALYNMNCTTLFCGHKVMQYGFEIGAGLCVNVFTATGVTDACNDGAVAIIDANGHVSFRILVCSPERRELVKKLRARDAGVDHDVVESDSETIYEEMTISNRDDSYLEIVMALFCLKMLHPDQIFLLRGNHEFVSVNLRYGLCGVEWVKKLRAIDAGVDHIVDPVQEETVYEEDVDDEE</sequence>
<accession>A0A8R1U5P1</accession>
<proteinExistence type="inferred from homology"/>
<dbReference type="InterPro" id="IPR004843">
    <property type="entry name" value="Calcineurin-like_PHP"/>
</dbReference>
<organism evidence="2 3">
    <name type="scientific">Pristionchus pacificus</name>
    <name type="common">Parasitic nematode worm</name>
    <dbReference type="NCBI Taxonomy" id="54126"/>
    <lineage>
        <taxon>Eukaryota</taxon>
        <taxon>Metazoa</taxon>
        <taxon>Ecdysozoa</taxon>
        <taxon>Nematoda</taxon>
        <taxon>Chromadorea</taxon>
        <taxon>Rhabditida</taxon>
        <taxon>Rhabditina</taxon>
        <taxon>Diplogasteromorpha</taxon>
        <taxon>Diplogasteroidea</taxon>
        <taxon>Neodiplogasteridae</taxon>
        <taxon>Pristionchus</taxon>
    </lineage>
</organism>
<evidence type="ECO:0000256" key="1">
    <source>
        <dbReference type="RuleBase" id="RU004273"/>
    </source>
</evidence>
<dbReference type="CDD" id="cd00144">
    <property type="entry name" value="MPP_PPP_family"/>
    <property type="match status" value="1"/>
</dbReference>
<comment type="similarity">
    <text evidence="1">Belongs to the PPP phosphatase family.</text>
</comment>
<dbReference type="EnsemblMetazoa" id="PPA04482.1">
    <property type="protein sequence ID" value="PPA04482.1"/>
    <property type="gene ID" value="WBGene00094036"/>
</dbReference>
<dbReference type="Gene3D" id="3.60.21.10">
    <property type="match status" value="2"/>
</dbReference>
<dbReference type="EC" id="3.1.3.16" evidence="1"/>
<dbReference type="PANTHER" id="PTHR43157">
    <property type="entry name" value="PHOSPHATIDYLINOSITOL-GLYCAN BIOSYNTHESIS CLASS F PROTEIN-RELATED"/>
    <property type="match status" value="1"/>
</dbReference>
<dbReference type="AlphaFoldDB" id="A0A2A6C774"/>
<keyword evidence="1" id="KW-0378">Hydrolase</keyword>